<comment type="caution">
    <text evidence="4">The sequence shown here is derived from an EMBL/GenBank/DDBJ whole genome shotgun (WGS) entry which is preliminary data.</text>
</comment>
<evidence type="ECO:0000256" key="1">
    <source>
        <dbReference type="ARBA" id="ARBA00022801"/>
    </source>
</evidence>
<dbReference type="InterPro" id="IPR029058">
    <property type="entry name" value="AB_hydrolase_fold"/>
</dbReference>
<keyword evidence="5" id="KW-1185">Reference proteome</keyword>
<dbReference type="InterPro" id="IPR050300">
    <property type="entry name" value="GDXG_lipolytic_enzyme"/>
</dbReference>
<organism evidence="4 5">
    <name type="scientific">Duganella rivi</name>
    <dbReference type="NCBI Taxonomy" id="2666083"/>
    <lineage>
        <taxon>Bacteria</taxon>
        <taxon>Pseudomonadati</taxon>
        <taxon>Pseudomonadota</taxon>
        <taxon>Betaproteobacteria</taxon>
        <taxon>Burkholderiales</taxon>
        <taxon>Oxalobacteraceae</taxon>
        <taxon>Telluria group</taxon>
        <taxon>Duganella</taxon>
    </lineage>
</organism>
<evidence type="ECO:0000259" key="3">
    <source>
        <dbReference type="Pfam" id="PF20434"/>
    </source>
</evidence>
<name>A0A7X4GPC6_9BURK</name>
<reference evidence="4 5" key="1">
    <citation type="submission" date="2019-12" db="EMBL/GenBank/DDBJ databases">
        <title>Novel species isolated from a subtropical stream in China.</title>
        <authorList>
            <person name="Lu H."/>
        </authorList>
    </citation>
    <scope>NUCLEOTIDE SEQUENCE [LARGE SCALE GENOMIC DNA]</scope>
    <source>
        <strain evidence="4 5">FT55W</strain>
    </source>
</reference>
<evidence type="ECO:0000313" key="5">
    <source>
        <dbReference type="Proteomes" id="UP000450012"/>
    </source>
</evidence>
<dbReference type="PANTHER" id="PTHR48081:SF33">
    <property type="entry name" value="KYNURENINE FORMAMIDASE"/>
    <property type="match status" value="1"/>
</dbReference>
<gene>
    <name evidence="4" type="ORF">GTP45_04920</name>
</gene>
<dbReference type="InterPro" id="IPR049492">
    <property type="entry name" value="BD-FAE-like_dom"/>
</dbReference>
<keyword evidence="1" id="KW-0378">Hydrolase</keyword>
<feature type="signal peptide" evidence="2">
    <location>
        <begin position="1"/>
        <end position="18"/>
    </location>
</feature>
<keyword evidence="2" id="KW-0732">Signal</keyword>
<dbReference type="GO" id="GO:0016787">
    <property type="term" value="F:hydrolase activity"/>
    <property type="evidence" value="ECO:0007669"/>
    <property type="project" value="UniProtKB-KW"/>
</dbReference>
<dbReference type="SUPFAM" id="SSF53474">
    <property type="entry name" value="alpha/beta-Hydrolases"/>
    <property type="match status" value="1"/>
</dbReference>
<dbReference type="Gene3D" id="3.40.50.1820">
    <property type="entry name" value="alpha/beta hydrolase"/>
    <property type="match status" value="1"/>
</dbReference>
<sequence length="288" mass="30498">MKHFLLLPMLLLALPARAASPGELEDDDTSAAFSLPKGVRLLADQDYGPDPRQRYDVYLPAKADHAPVIFMVHGGAWRTGDKANAQVVQNKVLHWTQRGTIVVSINYRLLPASSVATQAEDVATALAAVQAKAANWGGDRAKFVLMGHSAGAHLVALLAASPSSALARGATPWLGAVSLDSAAMDVEGLMQQRHFPLYDRAFGSDASYWRSVSPLAQLKQGGAPLLAVCSSRRRDSCPQAQGLAARAATLGMRVQVLPQALSHGDINGLLGRPGAYTEAVDAFLASLM</sequence>
<evidence type="ECO:0000256" key="2">
    <source>
        <dbReference type="SAM" id="SignalP"/>
    </source>
</evidence>
<dbReference type="EMBL" id="WWCK01000002">
    <property type="protein sequence ID" value="MYM66179.1"/>
    <property type="molecule type" value="Genomic_DNA"/>
</dbReference>
<accession>A0A7X4GPC6</accession>
<evidence type="ECO:0000313" key="4">
    <source>
        <dbReference type="EMBL" id="MYM66179.1"/>
    </source>
</evidence>
<feature type="chain" id="PRO_5031239994" evidence="2">
    <location>
        <begin position="19"/>
        <end position="288"/>
    </location>
</feature>
<dbReference type="PANTHER" id="PTHR48081">
    <property type="entry name" value="AB HYDROLASE SUPERFAMILY PROTEIN C4A8.06C"/>
    <property type="match status" value="1"/>
</dbReference>
<protein>
    <submittedName>
        <fullName evidence="4">Carboxylesterase family protein</fullName>
    </submittedName>
</protein>
<dbReference type="Pfam" id="PF20434">
    <property type="entry name" value="BD-FAE"/>
    <property type="match status" value="1"/>
</dbReference>
<dbReference type="RefSeq" id="WP_161012784.1">
    <property type="nucleotide sequence ID" value="NZ_WWCK01000002.1"/>
</dbReference>
<feature type="domain" description="BD-FAE-like" evidence="3">
    <location>
        <begin position="56"/>
        <end position="162"/>
    </location>
</feature>
<dbReference type="AlphaFoldDB" id="A0A7X4GPC6"/>
<proteinExistence type="predicted"/>
<dbReference type="Proteomes" id="UP000450012">
    <property type="component" value="Unassembled WGS sequence"/>
</dbReference>